<evidence type="ECO:0000259" key="2">
    <source>
        <dbReference type="Pfam" id="PF05970"/>
    </source>
</evidence>
<name>L8WMS3_THACA</name>
<dbReference type="InterPro" id="IPR010285">
    <property type="entry name" value="DNA_helicase_pif1-like_DEAD"/>
</dbReference>
<reference evidence="3 4" key="1">
    <citation type="journal article" date="2013" name="Nat. Commun.">
        <title>The evolution and pathogenic mechanisms of the rice sheath blight pathogen.</title>
        <authorList>
            <person name="Zheng A."/>
            <person name="Lin R."/>
            <person name="Xu L."/>
            <person name="Qin P."/>
            <person name="Tang C."/>
            <person name="Ai P."/>
            <person name="Zhang D."/>
            <person name="Liu Y."/>
            <person name="Sun Z."/>
            <person name="Feng H."/>
            <person name="Wang Y."/>
            <person name="Chen Y."/>
            <person name="Liang X."/>
            <person name="Fu R."/>
            <person name="Li Q."/>
            <person name="Zhang J."/>
            <person name="Yu X."/>
            <person name="Xie Z."/>
            <person name="Ding L."/>
            <person name="Guan P."/>
            <person name="Tang J."/>
            <person name="Liang Y."/>
            <person name="Wang S."/>
            <person name="Deng Q."/>
            <person name="Li S."/>
            <person name="Zhu J."/>
            <person name="Wang L."/>
            <person name="Liu H."/>
            <person name="Li P."/>
        </authorList>
    </citation>
    <scope>NUCLEOTIDE SEQUENCE [LARGE SCALE GENOMIC DNA]</scope>
    <source>
        <strain evidence="4">AG-1 IA</strain>
    </source>
</reference>
<keyword evidence="1" id="KW-0227">DNA damage</keyword>
<keyword evidence="4" id="KW-1185">Reference proteome</keyword>
<organism evidence="3 4">
    <name type="scientific">Thanatephorus cucumeris (strain AG1-IA)</name>
    <name type="common">Rice sheath blight fungus</name>
    <name type="synonym">Rhizoctonia solani</name>
    <dbReference type="NCBI Taxonomy" id="983506"/>
    <lineage>
        <taxon>Eukaryota</taxon>
        <taxon>Fungi</taxon>
        <taxon>Dikarya</taxon>
        <taxon>Basidiomycota</taxon>
        <taxon>Agaricomycotina</taxon>
        <taxon>Agaricomycetes</taxon>
        <taxon>Cantharellales</taxon>
        <taxon>Ceratobasidiaceae</taxon>
        <taxon>Rhizoctonia</taxon>
        <taxon>Rhizoctonia solani AG-1</taxon>
    </lineage>
</organism>
<dbReference type="Pfam" id="PF05970">
    <property type="entry name" value="PIF1"/>
    <property type="match status" value="1"/>
</dbReference>
<gene>
    <name evidence="3" type="ORF">AG1IA_06722</name>
</gene>
<protein>
    <recommendedName>
        <fullName evidence="1">ATP-dependent DNA helicase</fullName>
        <ecNumber evidence="1">5.6.2.3</ecNumber>
    </recommendedName>
</protein>
<comment type="cofactor">
    <cofactor evidence="1">
        <name>Mg(2+)</name>
        <dbReference type="ChEBI" id="CHEBI:18420"/>
    </cofactor>
</comment>
<dbReference type="InterPro" id="IPR027417">
    <property type="entry name" value="P-loop_NTPase"/>
</dbReference>
<dbReference type="Proteomes" id="UP000011668">
    <property type="component" value="Unassembled WGS sequence"/>
</dbReference>
<dbReference type="GO" id="GO:0005524">
    <property type="term" value="F:ATP binding"/>
    <property type="evidence" value="ECO:0007669"/>
    <property type="project" value="UniProtKB-KW"/>
</dbReference>
<dbReference type="STRING" id="983506.L8WMS3"/>
<dbReference type="SUPFAM" id="SSF52540">
    <property type="entry name" value="P-loop containing nucleoside triphosphate hydrolases"/>
    <property type="match status" value="1"/>
</dbReference>
<dbReference type="GO" id="GO:0043139">
    <property type="term" value="F:5'-3' DNA helicase activity"/>
    <property type="evidence" value="ECO:0007669"/>
    <property type="project" value="UniProtKB-EC"/>
</dbReference>
<keyword evidence="1" id="KW-0233">DNA recombination</keyword>
<keyword evidence="1" id="KW-0234">DNA repair</keyword>
<keyword evidence="1" id="KW-0547">Nucleotide-binding</keyword>
<dbReference type="AlphaFoldDB" id="L8WMS3"/>
<keyword evidence="1" id="KW-0378">Hydrolase</keyword>
<dbReference type="HOGENOM" id="CLU_1983072_0_0_1"/>
<dbReference type="PANTHER" id="PTHR47642">
    <property type="entry name" value="ATP-DEPENDENT DNA HELICASE"/>
    <property type="match status" value="1"/>
</dbReference>
<dbReference type="GO" id="GO:0000723">
    <property type="term" value="P:telomere maintenance"/>
    <property type="evidence" value="ECO:0007669"/>
    <property type="project" value="InterPro"/>
</dbReference>
<evidence type="ECO:0000313" key="3">
    <source>
        <dbReference type="EMBL" id="ELU39250.1"/>
    </source>
</evidence>
<accession>L8WMS3</accession>
<dbReference type="GO" id="GO:0006281">
    <property type="term" value="P:DNA repair"/>
    <property type="evidence" value="ECO:0007669"/>
    <property type="project" value="UniProtKB-KW"/>
</dbReference>
<feature type="domain" description="DNA helicase Pif1-like DEAD-box helicase" evidence="2">
    <location>
        <begin position="46"/>
        <end position="114"/>
    </location>
</feature>
<dbReference type="Gene3D" id="3.40.50.300">
    <property type="entry name" value="P-loop containing nucleotide triphosphate hydrolases"/>
    <property type="match status" value="1"/>
</dbReference>
<dbReference type="InterPro" id="IPR051055">
    <property type="entry name" value="PIF1_helicase"/>
</dbReference>
<dbReference type="GO" id="GO:0016887">
    <property type="term" value="F:ATP hydrolysis activity"/>
    <property type="evidence" value="ECO:0007669"/>
    <property type="project" value="RHEA"/>
</dbReference>
<dbReference type="GO" id="GO:0006310">
    <property type="term" value="P:DNA recombination"/>
    <property type="evidence" value="ECO:0007669"/>
    <property type="project" value="UniProtKB-KW"/>
</dbReference>
<comment type="similarity">
    <text evidence="1">Belongs to the helicase family.</text>
</comment>
<comment type="caution">
    <text evidence="3">The sequence shown here is derived from an EMBL/GenBank/DDBJ whole genome shotgun (WGS) entry which is preliminary data.</text>
</comment>
<evidence type="ECO:0000256" key="1">
    <source>
        <dbReference type="RuleBase" id="RU363044"/>
    </source>
</evidence>
<proteinExistence type="inferred from homology"/>
<keyword evidence="1" id="KW-0067">ATP-binding</keyword>
<dbReference type="EC" id="5.6.2.3" evidence="1"/>
<dbReference type="PANTHER" id="PTHR47642:SF5">
    <property type="entry name" value="ATP-DEPENDENT DNA HELICASE"/>
    <property type="match status" value="1"/>
</dbReference>
<keyword evidence="1" id="KW-0347">Helicase</keyword>
<dbReference type="EMBL" id="AFRT01001858">
    <property type="protein sequence ID" value="ELU39250.1"/>
    <property type="molecule type" value="Genomic_DNA"/>
</dbReference>
<evidence type="ECO:0000313" key="4">
    <source>
        <dbReference type="Proteomes" id="UP000011668"/>
    </source>
</evidence>
<sequence>MTGLTRNALAIQRHQPQDDVFIETKRSNRVISIRNPRFPQRFHPELSEEQRHILERVLRGESVFFTGSAGTGKSVLLRSIITALGGPSDKVAVTSSTGISAVHIGGQTLHSFAGAKDKQLDIQSLT</sequence>
<dbReference type="OrthoDB" id="432234at2759"/>
<comment type="catalytic activity">
    <reaction evidence="1">
        <text>ATP + H2O = ADP + phosphate + H(+)</text>
        <dbReference type="Rhea" id="RHEA:13065"/>
        <dbReference type="ChEBI" id="CHEBI:15377"/>
        <dbReference type="ChEBI" id="CHEBI:15378"/>
        <dbReference type="ChEBI" id="CHEBI:30616"/>
        <dbReference type="ChEBI" id="CHEBI:43474"/>
        <dbReference type="ChEBI" id="CHEBI:456216"/>
        <dbReference type="EC" id="5.6.2.3"/>
    </reaction>
</comment>